<dbReference type="Proteomes" id="UP001501822">
    <property type="component" value="Unassembled WGS sequence"/>
</dbReference>
<keyword evidence="3" id="KW-1185">Reference proteome</keyword>
<proteinExistence type="predicted"/>
<feature type="compositionally biased region" description="Basic residues" evidence="1">
    <location>
        <begin position="1"/>
        <end position="13"/>
    </location>
</feature>
<accession>A0ABN0XN67</accession>
<sequence length="91" mass="9950">MTRSAGRTRRRPRTPGGAGRNLHAETVAASLQGMYGGWVIIWSAWRQAFTAFCAIGADPLIIDETSVSRLLQRIGEVELEVRTPGRPSSRA</sequence>
<feature type="region of interest" description="Disordered" evidence="1">
    <location>
        <begin position="1"/>
        <end position="21"/>
    </location>
</feature>
<protein>
    <submittedName>
        <fullName evidence="2">Uncharacterized protein</fullName>
    </submittedName>
</protein>
<name>A0ABN0XN67_9ACTN</name>
<dbReference type="EMBL" id="BAAABM010000066">
    <property type="protein sequence ID" value="GAA0368439.1"/>
    <property type="molecule type" value="Genomic_DNA"/>
</dbReference>
<comment type="caution">
    <text evidence="2">The sequence shown here is derived from an EMBL/GenBank/DDBJ whole genome shotgun (WGS) entry which is preliminary data.</text>
</comment>
<gene>
    <name evidence="2" type="ORF">GCM10010151_67950</name>
</gene>
<evidence type="ECO:0000313" key="3">
    <source>
        <dbReference type="Proteomes" id="UP001501822"/>
    </source>
</evidence>
<evidence type="ECO:0000256" key="1">
    <source>
        <dbReference type="SAM" id="MobiDB-lite"/>
    </source>
</evidence>
<dbReference type="RefSeq" id="WP_252799415.1">
    <property type="nucleotide sequence ID" value="NZ_BAAABM010000066.1"/>
</dbReference>
<evidence type="ECO:0000313" key="2">
    <source>
        <dbReference type="EMBL" id="GAA0368439.1"/>
    </source>
</evidence>
<reference evidence="2 3" key="1">
    <citation type="journal article" date="2019" name="Int. J. Syst. Evol. Microbiol.">
        <title>The Global Catalogue of Microorganisms (GCM) 10K type strain sequencing project: providing services to taxonomists for standard genome sequencing and annotation.</title>
        <authorList>
            <consortium name="The Broad Institute Genomics Platform"/>
            <consortium name="The Broad Institute Genome Sequencing Center for Infectious Disease"/>
            <person name="Wu L."/>
            <person name="Ma J."/>
        </authorList>
    </citation>
    <scope>NUCLEOTIDE SEQUENCE [LARGE SCALE GENOMIC DNA]</scope>
    <source>
        <strain evidence="2 3">JCM 3146</strain>
    </source>
</reference>
<organism evidence="2 3">
    <name type="scientific">Actinoallomurus spadix</name>
    <dbReference type="NCBI Taxonomy" id="79912"/>
    <lineage>
        <taxon>Bacteria</taxon>
        <taxon>Bacillati</taxon>
        <taxon>Actinomycetota</taxon>
        <taxon>Actinomycetes</taxon>
        <taxon>Streptosporangiales</taxon>
        <taxon>Thermomonosporaceae</taxon>
        <taxon>Actinoallomurus</taxon>
    </lineage>
</organism>